<feature type="compositionally biased region" description="Basic and acidic residues" evidence="3">
    <location>
        <begin position="320"/>
        <end position="345"/>
    </location>
</feature>
<protein>
    <submittedName>
        <fullName evidence="4">Uncharacterized protein</fullName>
    </submittedName>
</protein>
<name>A0AAE0DIT4_9LECA</name>
<feature type="compositionally biased region" description="Polar residues" evidence="3">
    <location>
        <begin position="598"/>
        <end position="607"/>
    </location>
</feature>
<dbReference type="AlphaFoldDB" id="A0AAE0DIT4"/>
<feature type="region of interest" description="Disordered" evidence="3">
    <location>
        <begin position="239"/>
        <end position="429"/>
    </location>
</feature>
<dbReference type="Gene3D" id="1.10.1170.10">
    <property type="entry name" value="Inhibitor Of Apoptosis Protein (2mihbC-IAP-1), Chain A"/>
    <property type="match status" value="2"/>
</dbReference>
<dbReference type="CDD" id="cd00022">
    <property type="entry name" value="BIR"/>
    <property type="match status" value="2"/>
</dbReference>
<keyword evidence="5" id="KW-1185">Reference proteome</keyword>
<organism evidence="4 5">
    <name type="scientific">Lepraria neglecta</name>
    <dbReference type="NCBI Taxonomy" id="209136"/>
    <lineage>
        <taxon>Eukaryota</taxon>
        <taxon>Fungi</taxon>
        <taxon>Dikarya</taxon>
        <taxon>Ascomycota</taxon>
        <taxon>Pezizomycotina</taxon>
        <taxon>Lecanoromycetes</taxon>
        <taxon>OSLEUM clade</taxon>
        <taxon>Lecanoromycetidae</taxon>
        <taxon>Lecanorales</taxon>
        <taxon>Lecanorineae</taxon>
        <taxon>Stereocaulaceae</taxon>
        <taxon>Lepraria</taxon>
    </lineage>
</organism>
<feature type="compositionally biased region" description="Basic residues" evidence="3">
    <location>
        <begin position="537"/>
        <end position="548"/>
    </location>
</feature>
<keyword evidence="1" id="KW-0479">Metal-binding</keyword>
<feature type="compositionally biased region" description="Basic residues" evidence="3">
    <location>
        <begin position="728"/>
        <end position="741"/>
    </location>
</feature>
<keyword evidence="2" id="KW-0862">Zinc</keyword>
<feature type="compositionally biased region" description="Low complexity" evidence="3">
    <location>
        <begin position="786"/>
        <end position="798"/>
    </location>
</feature>
<evidence type="ECO:0000256" key="1">
    <source>
        <dbReference type="ARBA" id="ARBA00022723"/>
    </source>
</evidence>
<feature type="compositionally biased region" description="Basic and acidic residues" evidence="3">
    <location>
        <begin position="510"/>
        <end position="521"/>
    </location>
</feature>
<gene>
    <name evidence="4" type="ORF">OEA41_002837</name>
</gene>
<feature type="compositionally biased region" description="Low complexity" evidence="3">
    <location>
        <begin position="651"/>
        <end position="669"/>
    </location>
</feature>
<feature type="compositionally biased region" description="Basic residues" evidence="3">
    <location>
        <begin position="394"/>
        <end position="405"/>
    </location>
</feature>
<dbReference type="SMART" id="SM00238">
    <property type="entry name" value="BIR"/>
    <property type="match status" value="2"/>
</dbReference>
<dbReference type="GO" id="GO:0046872">
    <property type="term" value="F:metal ion binding"/>
    <property type="evidence" value="ECO:0007669"/>
    <property type="project" value="UniProtKB-KW"/>
</dbReference>
<dbReference type="Proteomes" id="UP001276659">
    <property type="component" value="Unassembled WGS sequence"/>
</dbReference>
<dbReference type="InterPro" id="IPR051190">
    <property type="entry name" value="Baculoviral_IAP"/>
</dbReference>
<feature type="compositionally biased region" description="Basic residues" evidence="3">
    <location>
        <begin position="462"/>
        <end position="474"/>
    </location>
</feature>
<accession>A0AAE0DIT4</accession>
<feature type="region of interest" description="Disordered" evidence="3">
    <location>
        <begin position="443"/>
        <end position="607"/>
    </location>
</feature>
<feature type="compositionally biased region" description="Polar residues" evidence="3">
    <location>
        <begin position="408"/>
        <end position="420"/>
    </location>
</feature>
<sequence>MPVASSMESYAARLASFNAAPQTTKKRTSDARGGKILKWPHKNPSPPQLARAGFFYGPTSSCPDNTTCYLCQSNLDGWEEDDNAIEEHLKHASNCGWAISVSIEQAIEDGNRPMEDPMSENMRDARHKTFGSNWPHENKRGWTCKTQKMVDAGWHYCPTLESDDFVKCSYCNLSLDGWEPKDNPHDEHQRRSPDCLFFTLSTTKPKASRAKKGRASNASRLSTQSNFTAVTEGVSIAETEANQDETMASTVDTVQPTKSGKGGKKATKAKKGSGKAKGKVAKTKQEESQIASSFLEPEDDDFEVKVAQVPPPTTTSKKRKSDEMNTVKEGLRDSQAKPGDEEHQPPPKKKRATKTRSSVAPAQELPVSTSRNEDEVDTHMTDAEEIAPPSVPASKKKGKGSRKRASSTTRKVSIASTASKASLRAGLPDDEDIDAALEAELNRPLTDEEGDVEPLEIEQPKGRRLTRTRPRSKKATASVAPTRRGTMASTVTVEDTSTTELYPSMPNVSDNEHEFVAEKSTEAIPTEETVDPSSKTKGTKAKGSRKASARQPNRKQDIAPPEESTIAVDENVDQQDVVKEKPQQTRSRQTSRQLPTRNTRASVTSVTHDVMDLASDVNSSVIDTQTAQDNSGHETDASVVKHGRAKRGSRKASTAVKTAKGGKKGVAASRNIKDIVQPIPDSRGPEEIEHQPNVMAVNDEAINVEPEVNEIEAPKKQPKATKAATKATKGKKPAPKSKAATRKASTTSSHDEPTGVAEDTALPQPPSARSTPRPALSPQSSDAENQPPSSRPSAQRPPLFLQSPSKSQMARVPLAPATPTASPSKGTFSKLQTTIPWTTVDLEQIFQGTPTADKENNPFVFGRKTAESQNALTSPEKKLSVEQWIQFNAQRGEEKLRNECERLVGRFEGEGMRALKALEGIVCAE</sequence>
<feature type="compositionally biased region" description="Acidic residues" evidence="3">
    <location>
        <begin position="447"/>
        <end position="456"/>
    </location>
</feature>
<feature type="compositionally biased region" description="Low complexity" evidence="3">
    <location>
        <begin position="489"/>
        <end position="500"/>
    </location>
</feature>
<reference evidence="4" key="1">
    <citation type="submission" date="2022-11" db="EMBL/GenBank/DDBJ databases">
        <title>Chromosomal genome sequence assembly and mating type (MAT) locus characterization of the leprose asexual lichenized fungus Lepraria neglecta (Nyl.) Erichsen.</title>
        <authorList>
            <person name="Allen J.L."/>
            <person name="Pfeffer B."/>
        </authorList>
    </citation>
    <scope>NUCLEOTIDE SEQUENCE</scope>
    <source>
        <strain evidence="4">Allen 5258</strain>
    </source>
</reference>
<feature type="compositionally biased region" description="Basic residues" evidence="3">
    <location>
        <begin position="261"/>
        <end position="282"/>
    </location>
</feature>
<feature type="compositionally biased region" description="Polar residues" evidence="3">
    <location>
        <begin position="244"/>
        <end position="256"/>
    </location>
</feature>
<feature type="region of interest" description="Disordered" evidence="3">
    <location>
        <begin position="623"/>
        <end position="828"/>
    </location>
</feature>
<evidence type="ECO:0000313" key="5">
    <source>
        <dbReference type="Proteomes" id="UP001276659"/>
    </source>
</evidence>
<dbReference type="PANTHER" id="PTHR46771">
    <property type="entry name" value="DETERIN"/>
    <property type="match status" value="1"/>
</dbReference>
<dbReference type="SUPFAM" id="SSF57924">
    <property type="entry name" value="Inhibitor of apoptosis (IAP) repeat"/>
    <property type="match status" value="2"/>
</dbReference>
<dbReference type="EMBL" id="JASNWA010000008">
    <property type="protein sequence ID" value="KAK3170755.1"/>
    <property type="molecule type" value="Genomic_DNA"/>
</dbReference>
<evidence type="ECO:0000256" key="2">
    <source>
        <dbReference type="ARBA" id="ARBA00022833"/>
    </source>
</evidence>
<feature type="compositionally biased region" description="Low complexity" evidence="3">
    <location>
        <begin position="815"/>
        <end position="824"/>
    </location>
</feature>
<dbReference type="PANTHER" id="PTHR46771:SF5">
    <property type="entry name" value="DETERIN"/>
    <property type="match status" value="1"/>
</dbReference>
<feature type="compositionally biased region" description="Basic and acidic residues" evidence="3">
    <location>
        <begin position="371"/>
        <end position="382"/>
    </location>
</feature>
<dbReference type="PROSITE" id="PS50143">
    <property type="entry name" value="BIR_REPEAT_2"/>
    <property type="match status" value="2"/>
</dbReference>
<proteinExistence type="predicted"/>
<feature type="compositionally biased region" description="Polar residues" evidence="3">
    <location>
        <begin position="355"/>
        <end position="370"/>
    </location>
</feature>
<feature type="compositionally biased region" description="Basic residues" evidence="3">
    <location>
        <begin position="641"/>
        <end position="650"/>
    </location>
</feature>
<feature type="compositionally biased region" description="Low complexity" evidence="3">
    <location>
        <begin position="584"/>
        <end position="597"/>
    </location>
</feature>
<dbReference type="InterPro" id="IPR001370">
    <property type="entry name" value="BIR_rpt"/>
</dbReference>
<evidence type="ECO:0000256" key="3">
    <source>
        <dbReference type="SAM" id="MobiDB-lite"/>
    </source>
</evidence>
<evidence type="ECO:0000313" key="4">
    <source>
        <dbReference type="EMBL" id="KAK3170755.1"/>
    </source>
</evidence>
<comment type="caution">
    <text evidence="4">The sequence shown here is derived from an EMBL/GenBank/DDBJ whole genome shotgun (WGS) entry which is preliminary data.</text>
</comment>
<dbReference type="Pfam" id="PF00653">
    <property type="entry name" value="BIR"/>
    <property type="match status" value="2"/>
</dbReference>